<dbReference type="GO" id="GO:0005385">
    <property type="term" value="F:zinc ion transmembrane transporter activity"/>
    <property type="evidence" value="ECO:0007669"/>
    <property type="project" value="TreeGrafter"/>
</dbReference>
<evidence type="ECO:0000313" key="6">
    <source>
        <dbReference type="EMBL" id="TWT33528.1"/>
    </source>
</evidence>
<gene>
    <name evidence="6" type="ORF">KOR34_33600</name>
</gene>
<feature type="transmembrane region" description="Helical" evidence="5">
    <location>
        <begin position="197"/>
        <end position="218"/>
    </location>
</feature>
<evidence type="ECO:0000256" key="1">
    <source>
        <dbReference type="ARBA" id="ARBA00004141"/>
    </source>
</evidence>
<keyword evidence="7" id="KW-1185">Reference proteome</keyword>
<protein>
    <submittedName>
        <fullName evidence="6">Zinc transporter ZupT</fullName>
    </submittedName>
</protein>
<dbReference type="PANTHER" id="PTHR11040:SF44">
    <property type="entry name" value="PROTEIN ZNTC-RELATED"/>
    <property type="match status" value="1"/>
</dbReference>
<feature type="transmembrane region" description="Helical" evidence="5">
    <location>
        <begin position="34"/>
        <end position="55"/>
    </location>
</feature>
<feature type="transmembrane region" description="Helical" evidence="5">
    <location>
        <begin position="260"/>
        <end position="276"/>
    </location>
</feature>
<evidence type="ECO:0000256" key="3">
    <source>
        <dbReference type="ARBA" id="ARBA00022989"/>
    </source>
</evidence>
<keyword evidence="3 5" id="KW-1133">Transmembrane helix</keyword>
<dbReference type="Proteomes" id="UP000316714">
    <property type="component" value="Unassembled WGS sequence"/>
</dbReference>
<comment type="subcellular location">
    <subcellularLocation>
        <location evidence="1">Membrane</location>
        <topology evidence="1">Multi-pass membrane protein</topology>
    </subcellularLocation>
</comment>
<keyword evidence="2 5" id="KW-0812">Transmembrane</keyword>
<evidence type="ECO:0000256" key="5">
    <source>
        <dbReference type="SAM" id="Phobius"/>
    </source>
</evidence>
<dbReference type="EMBL" id="SIHJ01000002">
    <property type="protein sequence ID" value="TWT33528.1"/>
    <property type="molecule type" value="Genomic_DNA"/>
</dbReference>
<name>A0A5C5V4R6_9BACT</name>
<sequence>MPPIVLLAYYCVAILLASVLGGMLPGWLRLTHRWMECAVSLVAGVMLGVALLHLLPHALDTAAATGSGPNRFLGPLQWALVGWLAMFFVERFFCFHHHDLPDDDHDHDHAGPIACEEHGHAHSDHSHDLSWGGAIFGLTLHSVLAGVALAASVFHNQTGGAWAGLGVFVAIVLHKPFDSMTIAMLMARGGRSATAQAAANAAFALAVPLGAVLFYLGAVNGHEAANAAAGSALAFSAGMFLCISMSDLLPELQFHHHDRFKLSAALLLGLAVAWVACRFEQHTHGPVEPGGGLGAAAVTAEPS</sequence>
<dbReference type="PANTHER" id="PTHR11040">
    <property type="entry name" value="ZINC/IRON TRANSPORTER"/>
    <property type="match status" value="1"/>
</dbReference>
<feature type="transmembrane region" description="Helical" evidence="5">
    <location>
        <begin position="6"/>
        <end position="27"/>
    </location>
</feature>
<evidence type="ECO:0000313" key="7">
    <source>
        <dbReference type="Proteomes" id="UP000316714"/>
    </source>
</evidence>
<accession>A0A5C5V4R6</accession>
<reference evidence="6 7" key="1">
    <citation type="submission" date="2019-02" db="EMBL/GenBank/DDBJ databases">
        <title>Deep-cultivation of Planctomycetes and their phenomic and genomic characterization uncovers novel biology.</title>
        <authorList>
            <person name="Wiegand S."/>
            <person name="Jogler M."/>
            <person name="Boedeker C."/>
            <person name="Pinto D."/>
            <person name="Vollmers J."/>
            <person name="Rivas-Marin E."/>
            <person name="Kohn T."/>
            <person name="Peeters S.H."/>
            <person name="Heuer A."/>
            <person name="Rast P."/>
            <person name="Oberbeckmann S."/>
            <person name="Bunk B."/>
            <person name="Jeske O."/>
            <person name="Meyerdierks A."/>
            <person name="Storesund J.E."/>
            <person name="Kallscheuer N."/>
            <person name="Luecker S."/>
            <person name="Lage O.M."/>
            <person name="Pohl T."/>
            <person name="Merkel B.J."/>
            <person name="Hornburger P."/>
            <person name="Mueller R.-W."/>
            <person name="Bruemmer F."/>
            <person name="Labrenz M."/>
            <person name="Spormann A.M."/>
            <person name="Op Den Camp H."/>
            <person name="Overmann J."/>
            <person name="Amann R."/>
            <person name="Jetten M.S.M."/>
            <person name="Mascher T."/>
            <person name="Medema M.H."/>
            <person name="Devos D.P."/>
            <person name="Kaster A.-K."/>
            <person name="Ovreas L."/>
            <person name="Rohde M."/>
            <person name="Galperin M.Y."/>
            <person name="Jogler C."/>
        </authorList>
    </citation>
    <scope>NUCLEOTIDE SEQUENCE [LARGE SCALE GENOMIC DNA]</scope>
    <source>
        <strain evidence="6 7">KOR34</strain>
    </source>
</reference>
<dbReference type="InterPro" id="IPR003689">
    <property type="entry name" value="ZIP"/>
</dbReference>
<organism evidence="6 7">
    <name type="scientific">Posidoniimonas corsicana</name>
    <dbReference type="NCBI Taxonomy" id="1938618"/>
    <lineage>
        <taxon>Bacteria</taxon>
        <taxon>Pseudomonadati</taxon>
        <taxon>Planctomycetota</taxon>
        <taxon>Planctomycetia</taxon>
        <taxon>Pirellulales</taxon>
        <taxon>Lacipirellulaceae</taxon>
        <taxon>Posidoniimonas</taxon>
    </lineage>
</organism>
<evidence type="ECO:0000256" key="2">
    <source>
        <dbReference type="ARBA" id="ARBA00022692"/>
    </source>
</evidence>
<keyword evidence="4 5" id="KW-0472">Membrane</keyword>
<dbReference type="RefSeq" id="WP_146566233.1">
    <property type="nucleotide sequence ID" value="NZ_SIHJ01000002.1"/>
</dbReference>
<feature type="transmembrane region" description="Helical" evidence="5">
    <location>
        <begin position="131"/>
        <end position="154"/>
    </location>
</feature>
<dbReference type="Pfam" id="PF02535">
    <property type="entry name" value="Zip"/>
    <property type="match status" value="1"/>
</dbReference>
<dbReference type="AlphaFoldDB" id="A0A5C5V4R6"/>
<comment type="caution">
    <text evidence="6">The sequence shown here is derived from an EMBL/GenBank/DDBJ whole genome shotgun (WGS) entry which is preliminary data.</text>
</comment>
<feature type="transmembrane region" description="Helical" evidence="5">
    <location>
        <begin position="224"/>
        <end position="248"/>
    </location>
</feature>
<proteinExistence type="predicted"/>
<dbReference type="OrthoDB" id="5739025at2"/>
<feature type="transmembrane region" description="Helical" evidence="5">
    <location>
        <begin position="160"/>
        <end position="177"/>
    </location>
</feature>
<evidence type="ECO:0000256" key="4">
    <source>
        <dbReference type="ARBA" id="ARBA00023136"/>
    </source>
</evidence>
<dbReference type="GO" id="GO:0016020">
    <property type="term" value="C:membrane"/>
    <property type="evidence" value="ECO:0007669"/>
    <property type="project" value="UniProtKB-SubCell"/>
</dbReference>
<feature type="transmembrane region" description="Helical" evidence="5">
    <location>
        <begin position="75"/>
        <end position="93"/>
    </location>
</feature>